<reference evidence="1 2" key="1">
    <citation type="journal article" date="2013" name="Nat. Genet.">
        <title>The high-quality draft genome of peach (Prunus persica) identifies unique patterns of genetic diversity, domestication and genome evolution.</title>
        <authorList>
            <consortium name="International Peach Genome Initiative"/>
            <person name="Verde I."/>
            <person name="Abbott A.G."/>
            <person name="Scalabrin S."/>
            <person name="Jung S."/>
            <person name="Shu S."/>
            <person name="Marroni F."/>
            <person name="Zhebentyayeva T."/>
            <person name="Dettori M.T."/>
            <person name="Grimwood J."/>
            <person name="Cattonaro F."/>
            <person name="Zuccolo A."/>
            <person name="Rossini L."/>
            <person name="Jenkins J."/>
            <person name="Vendramin E."/>
            <person name="Meisel L.A."/>
            <person name="Decroocq V."/>
            <person name="Sosinski B."/>
            <person name="Prochnik S."/>
            <person name="Mitros T."/>
            <person name="Policriti A."/>
            <person name="Cipriani G."/>
            <person name="Dondini L."/>
            <person name="Ficklin S."/>
            <person name="Goodstein D.M."/>
            <person name="Xuan P."/>
            <person name="Del Fabbro C."/>
            <person name="Aramini V."/>
            <person name="Copetti D."/>
            <person name="Gonzalez S."/>
            <person name="Horner D.S."/>
            <person name="Falchi R."/>
            <person name="Lucas S."/>
            <person name="Mica E."/>
            <person name="Maldonado J."/>
            <person name="Lazzari B."/>
            <person name="Bielenberg D."/>
            <person name="Pirona R."/>
            <person name="Miculan M."/>
            <person name="Barakat A."/>
            <person name="Testolin R."/>
            <person name="Stella A."/>
            <person name="Tartarini S."/>
            <person name="Tonutti P."/>
            <person name="Arus P."/>
            <person name="Orellana A."/>
            <person name="Wells C."/>
            <person name="Main D."/>
            <person name="Vizzotto G."/>
            <person name="Silva H."/>
            <person name="Salamini F."/>
            <person name="Schmutz J."/>
            <person name="Morgante M."/>
            <person name="Rokhsar D.S."/>
        </authorList>
    </citation>
    <scope>NUCLEOTIDE SEQUENCE [LARGE SCALE GENOMIC DNA]</scope>
    <source>
        <strain evidence="2">cv. Nemared</strain>
    </source>
</reference>
<evidence type="ECO:0000313" key="2">
    <source>
        <dbReference type="Proteomes" id="UP000006882"/>
    </source>
</evidence>
<dbReference type="Gramene" id="ONI15017">
    <property type="protein sequence ID" value="ONI15017"/>
    <property type="gene ID" value="PRUPE_3G021200"/>
</dbReference>
<gene>
    <name evidence="1" type="ORF">PRUPE_3G021200</name>
</gene>
<dbReference type="EMBL" id="CM007653">
    <property type="protein sequence ID" value="ONI15017.1"/>
    <property type="molecule type" value="Genomic_DNA"/>
</dbReference>
<evidence type="ECO:0000313" key="1">
    <source>
        <dbReference type="EMBL" id="ONI15017.1"/>
    </source>
</evidence>
<dbReference type="AlphaFoldDB" id="A0A251PTX6"/>
<accession>A0A251PTX6</accession>
<proteinExistence type="predicted"/>
<keyword evidence="2" id="KW-1185">Reference proteome</keyword>
<sequence length="90" mass="10261">MVRVSVVASSMFLLQIHGMHDQLRKSLKVSSKTGSTNRKVILKPTLTLSITANVSLRIRLNMRRFSCDINERISLAMLFLLQVFQCRPSQ</sequence>
<dbReference type="Proteomes" id="UP000006882">
    <property type="component" value="Chromosome G3"/>
</dbReference>
<protein>
    <submittedName>
        <fullName evidence="1">Uncharacterized protein</fullName>
    </submittedName>
</protein>
<name>A0A251PTX6_PRUPE</name>
<organism evidence="1 2">
    <name type="scientific">Prunus persica</name>
    <name type="common">Peach</name>
    <name type="synonym">Amygdalus persica</name>
    <dbReference type="NCBI Taxonomy" id="3760"/>
    <lineage>
        <taxon>Eukaryota</taxon>
        <taxon>Viridiplantae</taxon>
        <taxon>Streptophyta</taxon>
        <taxon>Embryophyta</taxon>
        <taxon>Tracheophyta</taxon>
        <taxon>Spermatophyta</taxon>
        <taxon>Magnoliopsida</taxon>
        <taxon>eudicotyledons</taxon>
        <taxon>Gunneridae</taxon>
        <taxon>Pentapetalae</taxon>
        <taxon>rosids</taxon>
        <taxon>fabids</taxon>
        <taxon>Rosales</taxon>
        <taxon>Rosaceae</taxon>
        <taxon>Amygdaloideae</taxon>
        <taxon>Amygdaleae</taxon>
        <taxon>Prunus</taxon>
    </lineage>
</organism>